<dbReference type="AlphaFoldDB" id="A0A376BKP1"/>
<feature type="domain" description="Type I restriction modification DNA specificity" evidence="4">
    <location>
        <begin position="198"/>
        <end position="375"/>
    </location>
</feature>
<evidence type="ECO:0000259" key="4">
    <source>
        <dbReference type="Pfam" id="PF01420"/>
    </source>
</evidence>
<keyword evidence="2" id="KW-0680">Restriction system</keyword>
<dbReference type="Gene3D" id="3.90.220.20">
    <property type="entry name" value="DNA methylase specificity domains"/>
    <property type="match status" value="2"/>
</dbReference>
<dbReference type="CDD" id="cd17266">
    <property type="entry name" value="RMtype1_S_Sau1132ORF3780P-TRD2-CR2_like"/>
    <property type="match status" value="1"/>
</dbReference>
<dbReference type="REBASE" id="375834">
    <property type="entry name" value="S.Acr10283I"/>
</dbReference>
<dbReference type="Pfam" id="PF01420">
    <property type="entry name" value="Methylase_S"/>
    <property type="match status" value="2"/>
</dbReference>
<evidence type="ECO:0000256" key="3">
    <source>
        <dbReference type="ARBA" id="ARBA00023125"/>
    </source>
</evidence>
<dbReference type="CDD" id="cd17273">
    <property type="entry name" value="RMtype1_S_EcoJA69PI-TRD1-CR1_like"/>
    <property type="match status" value="1"/>
</dbReference>
<gene>
    <name evidence="5" type="ORF">NCTC10283_00409</name>
</gene>
<comment type="similarity">
    <text evidence="1">Belongs to the type-I restriction system S methylase family.</text>
</comment>
<dbReference type="STRING" id="1120980.GCA_000745955_02055"/>
<keyword evidence="6" id="KW-1185">Reference proteome</keyword>
<evidence type="ECO:0000256" key="2">
    <source>
        <dbReference type="ARBA" id="ARBA00022747"/>
    </source>
</evidence>
<dbReference type="InterPro" id="IPR000055">
    <property type="entry name" value="Restrct_endonuc_typeI_TRD"/>
</dbReference>
<evidence type="ECO:0000313" key="5">
    <source>
        <dbReference type="EMBL" id="SSY70322.1"/>
    </source>
</evidence>
<dbReference type="PANTHER" id="PTHR30408:SF12">
    <property type="entry name" value="TYPE I RESTRICTION ENZYME MJAVIII SPECIFICITY SUBUNIT"/>
    <property type="match status" value="1"/>
</dbReference>
<sequence length="400" mass="45003">MVDMAMKTMRLGDIVDFKNGKVFPDNNGDIPIFGGNGVLGYSNQYNYKRCLIIGRVGAYCGSVHYFNEQCWVSDNAIVGIVNNVKADDYYIYYLLKLLNLNKKSIGSSQPLLTQGILDNIQIKIHKDLKIQQSIAKILSQLDQKIALNNQINAQLEQMAKTIYDYWFVQFDFPDENGKPYKSSGGEMVYDEVLKREIPVGWSAKELAHLGEIVGGSTPNTANSENFCENGIAWITPNDLSNNQGNKFIANGEKNISQEGIKDANLKVYPKSTVLMSSRAPIGYMAISLNEVTTNQGFKSFIPNKGYSQYFIFYTIKNMMNKIIKSSSGSTFKEISASVLKQLNFCSPNKNILDNFDEKIKSIFSHQENLEKQNQQLTQLRDFLLPMLMNGQVGVSDELNQ</sequence>
<dbReference type="Proteomes" id="UP000254209">
    <property type="component" value="Unassembled WGS sequence"/>
</dbReference>
<protein>
    <submittedName>
        <fullName evidence="5">EcoKI restriction-modification system protein HsdS</fullName>
    </submittedName>
</protein>
<dbReference type="PANTHER" id="PTHR30408">
    <property type="entry name" value="TYPE-1 RESTRICTION ENZYME ECOKI SPECIFICITY PROTEIN"/>
    <property type="match status" value="1"/>
</dbReference>
<keyword evidence="3" id="KW-0238">DNA-binding</keyword>
<feature type="domain" description="Type I restriction modification DNA specificity" evidence="4">
    <location>
        <begin position="6"/>
        <end position="157"/>
    </location>
</feature>
<dbReference type="GO" id="GO:0003677">
    <property type="term" value="F:DNA binding"/>
    <property type="evidence" value="ECO:0007669"/>
    <property type="project" value="UniProtKB-KW"/>
</dbReference>
<name>A0A376BKP1_9NEIS</name>
<reference evidence="5 6" key="1">
    <citation type="submission" date="2018-06" db="EMBL/GenBank/DDBJ databases">
        <authorList>
            <consortium name="Pathogen Informatics"/>
            <person name="Doyle S."/>
        </authorList>
    </citation>
    <scope>NUCLEOTIDE SEQUENCE [LARGE SCALE GENOMIC DNA]</scope>
    <source>
        <strain evidence="5 6">NCTC10283</strain>
    </source>
</reference>
<evidence type="ECO:0000256" key="1">
    <source>
        <dbReference type="ARBA" id="ARBA00010923"/>
    </source>
</evidence>
<dbReference type="InterPro" id="IPR052021">
    <property type="entry name" value="Type-I_RS_S_subunit"/>
</dbReference>
<accession>A0A376BKP1</accession>
<dbReference type="EMBL" id="UFSO01000002">
    <property type="protein sequence ID" value="SSY70322.1"/>
    <property type="molecule type" value="Genomic_DNA"/>
</dbReference>
<dbReference type="InterPro" id="IPR044946">
    <property type="entry name" value="Restrct_endonuc_typeI_TRD_sf"/>
</dbReference>
<evidence type="ECO:0000313" key="6">
    <source>
        <dbReference type="Proteomes" id="UP000254209"/>
    </source>
</evidence>
<dbReference type="GO" id="GO:0009307">
    <property type="term" value="P:DNA restriction-modification system"/>
    <property type="evidence" value="ECO:0007669"/>
    <property type="project" value="UniProtKB-KW"/>
</dbReference>
<proteinExistence type="inferred from homology"/>
<organism evidence="5 6">
    <name type="scientific">Alysiella crassa</name>
    <dbReference type="NCBI Taxonomy" id="153491"/>
    <lineage>
        <taxon>Bacteria</taxon>
        <taxon>Pseudomonadati</taxon>
        <taxon>Pseudomonadota</taxon>
        <taxon>Betaproteobacteria</taxon>
        <taxon>Neisseriales</taxon>
        <taxon>Neisseriaceae</taxon>
        <taxon>Alysiella</taxon>
    </lineage>
</organism>
<dbReference type="SUPFAM" id="SSF116734">
    <property type="entry name" value="DNA methylase specificity domain"/>
    <property type="match status" value="2"/>
</dbReference>